<dbReference type="Proteomes" id="UP000450917">
    <property type="component" value="Unassembled WGS sequence"/>
</dbReference>
<dbReference type="Pfam" id="PF00296">
    <property type="entry name" value="Bac_luciferase"/>
    <property type="match status" value="1"/>
</dbReference>
<sequence length="325" mass="36792">MNSIEQNRAYKQMYAKDKLTLGFFIPIEAHKGRDIPTMENQAQLARRADELGFSALWFRDVLLHDPSFGDAGHLYDMWIYLTYIAAGTNQIALATGSVVLPLHPPARVAKMAASLDQLFQQRLILGVSSGDRMYDFPALGVSHADRSELFRESFAYLQRVISESFPIISSPLGVMQGNVNLIPKPSGRVPTFITGYSQQTIEWIAEHGDGWVYYPRNVANQARSIAEWRRCIEEKTPGVFKPFSQSLFIDLSEDPDEMPTPIHLGYRLGRNLLIELLESFREIGVNHVALILSLGIRPADDVLEELGQFVLPYFPTHTHEHMHRP</sequence>
<keyword evidence="1" id="KW-0285">Flavoprotein</keyword>
<keyword evidence="3 6" id="KW-0560">Oxidoreductase</keyword>
<evidence type="ECO:0000313" key="6">
    <source>
        <dbReference type="EMBL" id="MUG71833.1"/>
    </source>
</evidence>
<evidence type="ECO:0000256" key="3">
    <source>
        <dbReference type="ARBA" id="ARBA00023002"/>
    </source>
</evidence>
<dbReference type="InterPro" id="IPR020020">
    <property type="entry name" value="Luciferase-type_oxidoreductase"/>
</dbReference>
<name>A0A7X2ZBD1_9BACL</name>
<dbReference type="RefSeq" id="WP_155614905.1">
    <property type="nucleotide sequence ID" value="NZ_WNZX01000011.1"/>
</dbReference>
<evidence type="ECO:0000256" key="1">
    <source>
        <dbReference type="ARBA" id="ARBA00022630"/>
    </source>
</evidence>
<keyword evidence="2" id="KW-0288">FMN</keyword>
<keyword evidence="7" id="KW-1185">Reference proteome</keyword>
<reference evidence="6 7" key="1">
    <citation type="submission" date="2019-11" db="EMBL/GenBank/DDBJ databases">
        <title>Draft genome sequences of five Paenibacillus species of dairy origin.</title>
        <authorList>
            <person name="Olajide A.M."/>
            <person name="Chen S."/>
            <person name="Lapointe G."/>
        </authorList>
    </citation>
    <scope>NUCLEOTIDE SEQUENCE [LARGE SCALE GENOMIC DNA]</scope>
    <source>
        <strain evidence="6 7">2CS3</strain>
    </source>
</reference>
<organism evidence="6 7">
    <name type="scientific">Paenibacillus validus</name>
    <dbReference type="NCBI Taxonomy" id="44253"/>
    <lineage>
        <taxon>Bacteria</taxon>
        <taxon>Bacillati</taxon>
        <taxon>Bacillota</taxon>
        <taxon>Bacilli</taxon>
        <taxon>Bacillales</taxon>
        <taxon>Paenibacillaceae</taxon>
        <taxon>Paenibacillus</taxon>
    </lineage>
</organism>
<dbReference type="SUPFAM" id="SSF51679">
    <property type="entry name" value="Bacterial luciferase-like"/>
    <property type="match status" value="1"/>
</dbReference>
<dbReference type="InterPro" id="IPR011251">
    <property type="entry name" value="Luciferase-like_dom"/>
</dbReference>
<gene>
    <name evidence="6" type="ORF">GNP93_14260</name>
</gene>
<proteinExistence type="predicted"/>
<evidence type="ECO:0000256" key="4">
    <source>
        <dbReference type="ARBA" id="ARBA00023033"/>
    </source>
</evidence>
<dbReference type="AlphaFoldDB" id="A0A7X2ZBD1"/>
<protein>
    <submittedName>
        <fullName evidence="6">TIGR03571 family LLM class oxidoreductase</fullName>
        <ecNumber evidence="6">1.-.-.-</ecNumber>
    </submittedName>
</protein>
<comment type="caution">
    <text evidence="6">The sequence shown here is derived from an EMBL/GenBank/DDBJ whole genome shotgun (WGS) entry which is preliminary data.</text>
</comment>
<dbReference type="PANTHER" id="PTHR30011:SF16">
    <property type="entry name" value="C2H2 FINGER DOMAIN TRANSCRIPTION FACTOR (EUROFUNG)-RELATED"/>
    <property type="match status" value="1"/>
</dbReference>
<feature type="domain" description="Luciferase-like" evidence="5">
    <location>
        <begin position="21"/>
        <end position="235"/>
    </location>
</feature>
<dbReference type="GO" id="GO:0004497">
    <property type="term" value="F:monooxygenase activity"/>
    <property type="evidence" value="ECO:0007669"/>
    <property type="project" value="UniProtKB-KW"/>
</dbReference>
<dbReference type="EMBL" id="WNZX01000011">
    <property type="protein sequence ID" value="MUG71833.1"/>
    <property type="molecule type" value="Genomic_DNA"/>
</dbReference>
<evidence type="ECO:0000256" key="2">
    <source>
        <dbReference type="ARBA" id="ARBA00022643"/>
    </source>
</evidence>
<evidence type="ECO:0000313" key="7">
    <source>
        <dbReference type="Proteomes" id="UP000450917"/>
    </source>
</evidence>
<dbReference type="GO" id="GO:0016705">
    <property type="term" value="F:oxidoreductase activity, acting on paired donors, with incorporation or reduction of molecular oxygen"/>
    <property type="evidence" value="ECO:0007669"/>
    <property type="project" value="InterPro"/>
</dbReference>
<dbReference type="InterPro" id="IPR051260">
    <property type="entry name" value="Diverse_substr_monoxygenases"/>
</dbReference>
<dbReference type="NCBIfam" id="TIGR03571">
    <property type="entry name" value="lucif_BA3436"/>
    <property type="match status" value="1"/>
</dbReference>
<dbReference type="InterPro" id="IPR036661">
    <property type="entry name" value="Luciferase-like_sf"/>
</dbReference>
<dbReference type="EC" id="1.-.-.-" evidence="6"/>
<accession>A0A7X2ZBD1</accession>
<dbReference type="Gene3D" id="3.20.20.30">
    <property type="entry name" value="Luciferase-like domain"/>
    <property type="match status" value="1"/>
</dbReference>
<dbReference type="PANTHER" id="PTHR30011">
    <property type="entry name" value="ALKANESULFONATE MONOOXYGENASE-RELATED"/>
    <property type="match status" value="1"/>
</dbReference>
<keyword evidence="4" id="KW-0503">Monooxygenase</keyword>
<evidence type="ECO:0000259" key="5">
    <source>
        <dbReference type="Pfam" id="PF00296"/>
    </source>
</evidence>